<dbReference type="Proteomes" id="UP000267250">
    <property type="component" value="Chromosome"/>
</dbReference>
<dbReference type="EMBL" id="CP016379">
    <property type="protein sequence ID" value="AZR74712.1"/>
    <property type="molecule type" value="Genomic_DNA"/>
</dbReference>
<sequence length="84" mass="9117">MMLTRLKESDNRVVGSKQTLKALKGERVEHLFIAKDAETRITDPLVELAKKSNVPIHYVDTMAELGEAAGIEVGAAAAAILKDQ</sequence>
<evidence type="ECO:0000313" key="3">
    <source>
        <dbReference type="Proteomes" id="UP000267250"/>
    </source>
</evidence>
<dbReference type="GO" id="GO:0005840">
    <property type="term" value="C:ribosome"/>
    <property type="evidence" value="ECO:0007669"/>
    <property type="project" value="UniProtKB-KW"/>
</dbReference>
<keyword evidence="2" id="KW-0689">Ribosomal protein</keyword>
<feature type="domain" description="Ribosomal protein eL8/eL30/eS12/Gadd45" evidence="1">
    <location>
        <begin position="5"/>
        <end position="82"/>
    </location>
</feature>
<proteinExistence type="predicted"/>
<dbReference type="InterPro" id="IPR004038">
    <property type="entry name" value="Ribosomal_eL8/eL30/eS12/Gad45"/>
</dbReference>
<reference evidence="2 3" key="1">
    <citation type="submission" date="2016-07" db="EMBL/GenBank/DDBJ databases">
        <title>Genome and transcriptome analysis of iron-reducing fermentative bacteria Anoxybacter fermentans.</title>
        <authorList>
            <person name="Zeng X."/>
            <person name="Shao Z."/>
        </authorList>
    </citation>
    <scope>NUCLEOTIDE SEQUENCE [LARGE SCALE GENOMIC DNA]</scope>
    <source>
        <strain evidence="2 3">DY22613</strain>
    </source>
</reference>
<dbReference type="SUPFAM" id="SSF55315">
    <property type="entry name" value="L30e-like"/>
    <property type="match status" value="1"/>
</dbReference>
<dbReference type="KEGG" id="aft:BBF96_15840"/>
<accession>A0A3Q9HT51</accession>
<gene>
    <name evidence="2" type="ORF">BBF96_15840</name>
</gene>
<dbReference type="InterPro" id="IPR029064">
    <property type="entry name" value="Ribosomal_eL30-like_sf"/>
</dbReference>
<dbReference type="AlphaFoldDB" id="A0A3Q9HT51"/>
<protein>
    <submittedName>
        <fullName evidence="2">50S ribosomal protein L7ae</fullName>
    </submittedName>
</protein>
<keyword evidence="2" id="KW-0687">Ribonucleoprotein</keyword>
<dbReference type="Gene3D" id="3.30.1330.30">
    <property type="match status" value="1"/>
</dbReference>
<keyword evidence="3" id="KW-1185">Reference proteome</keyword>
<dbReference type="OrthoDB" id="2353623at2"/>
<evidence type="ECO:0000313" key="2">
    <source>
        <dbReference type="EMBL" id="AZR74712.1"/>
    </source>
</evidence>
<evidence type="ECO:0000259" key="1">
    <source>
        <dbReference type="Pfam" id="PF01248"/>
    </source>
</evidence>
<dbReference type="Pfam" id="PF01248">
    <property type="entry name" value="Ribosomal_L7Ae"/>
    <property type="match status" value="1"/>
</dbReference>
<name>A0A3Q9HT51_9FIRM</name>
<organism evidence="2 3">
    <name type="scientific">Anoxybacter fermentans</name>
    <dbReference type="NCBI Taxonomy" id="1323375"/>
    <lineage>
        <taxon>Bacteria</taxon>
        <taxon>Bacillati</taxon>
        <taxon>Bacillota</taxon>
        <taxon>Clostridia</taxon>
        <taxon>Halanaerobiales</taxon>
        <taxon>Anoxybacter</taxon>
    </lineage>
</organism>